<comment type="caution">
    <text evidence="2">The sequence shown here is derived from an EMBL/GenBank/DDBJ whole genome shotgun (WGS) entry which is preliminary data.</text>
</comment>
<name>A0A811VFQ3_CERCA</name>
<proteinExistence type="predicted"/>
<dbReference type="EMBL" id="CAJHJT010000056">
    <property type="protein sequence ID" value="CAD7014130.1"/>
    <property type="molecule type" value="Genomic_DNA"/>
</dbReference>
<dbReference type="OrthoDB" id="7863223at2759"/>
<feature type="region of interest" description="Disordered" evidence="1">
    <location>
        <begin position="228"/>
        <end position="251"/>
    </location>
</feature>
<feature type="region of interest" description="Disordered" evidence="1">
    <location>
        <begin position="1"/>
        <end position="37"/>
    </location>
</feature>
<feature type="region of interest" description="Disordered" evidence="1">
    <location>
        <begin position="139"/>
        <end position="184"/>
    </location>
</feature>
<keyword evidence="3" id="KW-1185">Reference proteome</keyword>
<evidence type="ECO:0000313" key="3">
    <source>
        <dbReference type="Proteomes" id="UP000606786"/>
    </source>
</evidence>
<feature type="compositionally biased region" description="Low complexity" evidence="1">
    <location>
        <begin position="1"/>
        <end position="10"/>
    </location>
</feature>
<gene>
    <name evidence="2" type="ORF">CCAP1982_LOCUS22135</name>
</gene>
<protein>
    <submittedName>
        <fullName evidence="2">(Mediterranean fruit fly) hypothetical protein</fullName>
    </submittedName>
</protein>
<dbReference type="AlphaFoldDB" id="A0A811VFQ3"/>
<dbReference type="Proteomes" id="UP000606786">
    <property type="component" value="Unassembled WGS sequence"/>
</dbReference>
<accession>A0A811VFQ3</accession>
<evidence type="ECO:0000313" key="2">
    <source>
        <dbReference type="EMBL" id="CAD7014130.1"/>
    </source>
</evidence>
<sequence length="356" mass="41488">MRNNNKNQQNKKQREQETRKQKRKQSGKGNREKFREKFRSPRIRRFSRCFTLFLFIFLTTRFSNRPDSMMAEFHRLADQKYTEADYLFQTIEMAKSDEEYDVELCSTPPPQAGEMYDLELVPQEPSIFSWKVVKRRQRPHRRYTVSHGGPPAPPSTPTSLTANSTPAPSPTASNQLNVNGNADDDPLNSLLYILDYAPKYKKKLKEQQRTDAELAELFNVVKITSSGVGGNTSNGGTLNEENSSKLPPERGISANSRVIRKHDSNAKIFKVHRNPKEFFREPVGVGEEEDSVSAPEYDEAVEEEIRFRRLRHYKVATLRRRLRINKRQRRFERFEHQERMDAMMDNFDSAMTMNDA</sequence>
<evidence type="ECO:0000256" key="1">
    <source>
        <dbReference type="SAM" id="MobiDB-lite"/>
    </source>
</evidence>
<reference evidence="2" key="1">
    <citation type="submission" date="2020-11" db="EMBL/GenBank/DDBJ databases">
        <authorList>
            <person name="Whitehead M."/>
        </authorList>
    </citation>
    <scope>NUCLEOTIDE SEQUENCE</scope>
    <source>
        <strain evidence="2">EGII</strain>
    </source>
</reference>
<organism evidence="2 3">
    <name type="scientific">Ceratitis capitata</name>
    <name type="common">Mediterranean fruit fly</name>
    <name type="synonym">Tephritis capitata</name>
    <dbReference type="NCBI Taxonomy" id="7213"/>
    <lineage>
        <taxon>Eukaryota</taxon>
        <taxon>Metazoa</taxon>
        <taxon>Ecdysozoa</taxon>
        <taxon>Arthropoda</taxon>
        <taxon>Hexapoda</taxon>
        <taxon>Insecta</taxon>
        <taxon>Pterygota</taxon>
        <taxon>Neoptera</taxon>
        <taxon>Endopterygota</taxon>
        <taxon>Diptera</taxon>
        <taxon>Brachycera</taxon>
        <taxon>Muscomorpha</taxon>
        <taxon>Tephritoidea</taxon>
        <taxon>Tephritidae</taxon>
        <taxon>Ceratitis</taxon>
        <taxon>Ceratitis</taxon>
    </lineage>
</organism>
<feature type="compositionally biased region" description="Low complexity" evidence="1">
    <location>
        <begin position="157"/>
        <end position="173"/>
    </location>
</feature>